<feature type="repeat" description="TPR" evidence="4">
    <location>
        <begin position="99"/>
        <end position="132"/>
    </location>
</feature>
<name>A0A419EQE7_9BACT</name>
<feature type="repeat" description="TPR" evidence="4">
    <location>
        <begin position="62"/>
        <end position="95"/>
    </location>
</feature>
<reference evidence="6 7" key="1">
    <citation type="journal article" date="2017" name="ISME J.">
        <title>Energy and carbon metabolisms in a deep terrestrial subsurface fluid microbial community.</title>
        <authorList>
            <person name="Momper L."/>
            <person name="Jungbluth S.P."/>
            <person name="Lee M.D."/>
            <person name="Amend J.P."/>
        </authorList>
    </citation>
    <scope>NUCLEOTIDE SEQUENCE [LARGE SCALE GENOMIC DNA]</scope>
    <source>
        <strain evidence="6">SURF_17</strain>
    </source>
</reference>
<evidence type="ECO:0000256" key="4">
    <source>
        <dbReference type="PROSITE-ProRule" id="PRU00339"/>
    </source>
</evidence>
<dbReference type="InterPro" id="IPR011990">
    <property type="entry name" value="TPR-like_helical_dom_sf"/>
</dbReference>
<protein>
    <submittedName>
        <fullName evidence="6">Outer membrane protein assembly factor BamD</fullName>
    </submittedName>
</protein>
<proteinExistence type="predicted"/>
<dbReference type="SMART" id="SM00028">
    <property type="entry name" value="TPR"/>
    <property type="match status" value="4"/>
</dbReference>
<dbReference type="Pfam" id="PF13432">
    <property type="entry name" value="TPR_16"/>
    <property type="match status" value="1"/>
</dbReference>
<dbReference type="Proteomes" id="UP000285961">
    <property type="component" value="Unassembled WGS sequence"/>
</dbReference>
<comment type="caution">
    <text evidence="6">The sequence shown here is derived from an EMBL/GenBank/DDBJ whole genome shotgun (WGS) entry which is preliminary data.</text>
</comment>
<feature type="domain" description="Outer membrane lipoprotein BamD-like" evidence="5">
    <location>
        <begin position="163"/>
        <end position="326"/>
    </location>
</feature>
<dbReference type="PROSITE" id="PS50005">
    <property type="entry name" value="TPR"/>
    <property type="match status" value="3"/>
</dbReference>
<dbReference type="PANTHER" id="PTHR12558:SF13">
    <property type="entry name" value="CELL DIVISION CYCLE PROTEIN 27 HOMOLOG"/>
    <property type="match status" value="1"/>
</dbReference>
<dbReference type="AlphaFoldDB" id="A0A419EQE7"/>
<keyword evidence="1" id="KW-0732">Signal</keyword>
<sequence>MQPRNVIPRERSPVPVKARFFSALAFGVLFLLAIGTSADAAWTWTPQTGRWINPKRQPKETAALQFQYGEEILAQGDTEKAIDEFRKVLRYFPESNYCDLAQYSIGRALEAEGEYEDAIEEYQKVIEDYPNTQLFGHVLEKQRAIADRFFDLGVQNEERFFLLRGSNFDKAIETYRKLIENQPFTELSAEAQYRIGLCYFKLELYDEASAEFQKVIDFYPASKWTAEAAFSGAECKFNQALPSEYDKTAVDDAISKFRYFLRMYPDSTRTHEAHSKIAQLQETAAEHDFKIGMYYHHNMRYDSARVYFDSILREYPETEWARKARETLAKMP</sequence>
<accession>A0A419EQE7</accession>
<dbReference type="Pfam" id="PF13525">
    <property type="entry name" value="YfiO"/>
    <property type="match status" value="1"/>
</dbReference>
<evidence type="ECO:0000313" key="7">
    <source>
        <dbReference type="Proteomes" id="UP000285961"/>
    </source>
</evidence>
<gene>
    <name evidence="6" type="primary">bamD</name>
    <name evidence="6" type="ORF">C4532_17440</name>
</gene>
<feature type="repeat" description="TPR" evidence="4">
    <location>
        <begin position="189"/>
        <end position="222"/>
    </location>
</feature>
<dbReference type="Gene3D" id="1.25.40.10">
    <property type="entry name" value="Tetratricopeptide repeat domain"/>
    <property type="match status" value="2"/>
</dbReference>
<evidence type="ECO:0000256" key="1">
    <source>
        <dbReference type="ARBA" id="ARBA00022729"/>
    </source>
</evidence>
<keyword evidence="3" id="KW-0998">Cell outer membrane</keyword>
<dbReference type="NCBIfam" id="TIGR03302">
    <property type="entry name" value="OM_YfiO"/>
    <property type="match status" value="1"/>
</dbReference>
<dbReference type="InterPro" id="IPR019734">
    <property type="entry name" value="TPR_rpt"/>
</dbReference>
<dbReference type="SUPFAM" id="SSF48452">
    <property type="entry name" value="TPR-like"/>
    <property type="match status" value="1"/>
</dbReference>
<keyword evidence="2" id="KW-0472">Membrane</keyword>
<dbReference type="PANTHER" id="PTHR12558">
    <property type="entry name" value="CELL DIVISION CYCLE 16,23,27"/>
    <property type="match status" value="1"/>
</dbReference>
<evidence type="ECO:0000256" key="3">
    <source>
        <dbReference type="ARBA" id="ARBA00023237"/>
    </source>
</evidence>
<dbReference type="InterPro" id="IPR017689">
    <property type="entry name" value="BamD"/>
</dbReference>
<dbReference type="EMBL" id="QZKI01000125">
    <property type="protein sequence ID" value="RJP65516.1"/>
    <property type="molecule type" value="Genomic_DNA"/>
</dbReference>
<dbReference type="InterPro" id="IPR039565">
    <property type="entry name" value="BamD-like"/>
</dbReference>
<evidence type="ECO:0000313" key="6">
    <source>
        <dbReference type="EMBL" id="RJP65516.1"/>
    </source>
</evidence>
<keyword evidence="4" id="KW-0802">TPR repeat</keyword>
<evidence type="ECO:0000256" key="2">
    <source>
        <dbReference type="ARBA" id="ARBA00023136"/>
    </source>
</evidence>
<evidence type="ECO:0000259" key="5">
    <source>
        <dbReference type="Pfam" id="PF13525"/>
    </source>
</evidence>
<organism evidence="6 7">
    <name type="scientific">Candidatus Abyssobacteria bacterium SURF_17</name>
    <dbReference type="NCBI Taxonomy" id="2093361"/>
    <lineage>
        <taxon>Bacteria</taxon>
        <taxon>Pseudomonadati</taxon>
        <taxon>Candidatus Hydrogenedentota</taxon>
        <taxon>Candidatus Abyssobacteria</taxon>
    </lineage>
</organism>